<dbReference type="PANTHER" id="PTHR23023">
    <property type="entry name" value="DIMETHYLANILINE MONOOXYGENASE"/>
    <property type="match status" value="1"/>
</dbReference>
<evidence type="ECO:0000256" key="1">
    <source>
        <dbReference type="ARBA" id="ARBA00009183"/>
    </source>
</evidence>
<dbReference type="InterPro" id="IPR036188">
    <property type="entry name" value="FAD/NAD-bd_sf"/>
</dbReference>
<dbReference type="Pfam" id="PF00743">
    <property type="entry name" value="FMO-like"/>
    <property type="match status" value="2"/>
</dbReference>
<keyword evidence="4" id="KW-0521">NADP</keyword>
<dbReference type="PIRSF" id="PIRSF000332">
    <property type="entry name" value="FMO"/>
    <property type="match status" value="1"/>
</dbReference>
<gene>
    <name evidence="6" type="ORF">CTAYLR_003861</name>
</gene>
<keyword evidence="3" id="KW-0274">FAD</keyword>
<evidence type="ECO:0000256" key="5">
    <source>
        <dbReference type="ARBA" id="ARBA00023002"/>
    </source>
</evidence>
<dbReference type="PRINTS" id="PR00370">
    <property type="entry name" value="FMOXYGENASE"/>
</dbReference>
<evidence type="ECO:0000256" key="2">
    <source>
        <dbReference type="ARBA" id="ARBA00022630"/>
    </source>
</evidence>
<reference evidence="6" key="1">
    <citation type="submission" date="2023-01" db="EMBL/GenBank/DDBJ databases">
        <title>Metagenome sequencing of chrysophaentin producing Chrysophaeum taylorii.</title>
        <authorList>
            <person name="Davison J."/>
            <person name="Bewley C."/>
        </authorList>
    </citation>
    <scope>NUCLEOTIDE SEQUENCE</scope>
    <source>
        <strain evidence="6">NIES-1699</strain>
    </source>
</reference>
<keyword evidence="5" id="KW-0560">Oxidoreductase</keyword>
<evidence type="ECO:0008006" key="8">
    <source>
        <dbReference type="Google" id="ProtNLM"/>
    </source>
</evidence>
<dbReference type="InterPro" id="IPR050346">
    <property type="entry name" value="FMO-like"/>
</dbReference>
<dbReference type="Proteomes" id="UP001230188">
    <property type="component" value="Unassembled WGS sequence"/>
</dbReference>
<keyword evidence="7" id="KW-1185">Reference proteome</keyword>
<evidence type="ECO:0000256" key="3">
    <source>
        <dbReference type="ARBA" id="ARBA00022827"/>
    </source>
</evidence>
<dbReference type="SUPFAM" id="SSF51735">
    <property type="entry name" value="NAD(P)-binding Rossmann-fold domains"/>
    <property type="match status" value="1"/>
</dbReference>
<comment type="similarity">
    <text evidence="1">Belongs to the FMO family.</text>
</comment>
<dbReference type="EMBL" id="JAQMWT010000109">
    <property type="protein sequence ID" value="KAJ8610363.1"/>
    <property type="molecule type" value="Genomic_DNA"/>
</dbReference>
<organism evidence="6 7">
    <name type="scientific">Chrysophaeum taylorii</name>
    <dbReference type="NCBI Taxonomy" id="2483200"/>
    <lineage>
        <taxon>Eukaryota</taxon>
        <taxon>Sar</taxon>
        <taxon>Stramenopiles</taxon>
        <taxon>Ochrophyta</taxon>
        <taxon>Pelagophyceae</taxon>
        <taxon>Pelagomonadales</taxon>
        <taxon>Pelagomonadaceae</taxon>
        <taxon>Chrysophaeum</taxon>
    </lineage>
</organism>
<dbReference type="AlphaFoldDB" id="A0AAD7UKI2"/>
<evidence type="ECO:0000313" key="6">
    <source>
        <dbReference type="EMBL" id="KAJ8610363.1"/>
    </source>
</evidence>
<evidence type="ECO:0000256" key="4">
    <source>
        <dbReference type="ARBA" id="ARBA00022857"/>
    </source>
</evidence>
<dbReference type="InterPro" id="IPR000960">
    <property type="entry name" value="Flavin_mOase"/>
</dbReference>
<dbReference type="GO" id="GO:0050661">
    <property type="term" value="F:NADP binding"/>
    <property type="evidence" value="ECO:0007669"/>
    <property type="project" value="InterPro"/>
</dbReference>
<protein>
    <recommendedName>
        <fullName evidence="8">Dimethylaniline monooxygenase</fullName>
    </recommendedName>
</protein>
<dbReference type="Gene3D" id="3.50.50.60">
    <property type="entry name" value="FAD/NAD(P)-binding domain"/>
    <property type="match status" value="2"/>
</dbReference>
<evidence type="ECO:0000313" key="7">
    <source>
        <dbReference type="Proteomes" id="UP001230188"/>
    </source>
</evidence>
<dbReference type="GO" id="GO:0004499">
    <property type="term" value="F:N,N-dimethylaniline monooxygenase activity"/>
    <property type="evidence" value="ECO:0007669"/>
    <property type="project" value="InterPro"/>
</dbReference>
<comment type="caution">
    <text evidence="6">The sequence shown here is derived from an EMBL/GenBank/DDBJ whole genome shotgun (WGS) entry which is preliminary data.</text>
</comment>
<name>A0AAD7UKI2_9STRA</name>
<dbReference type="InterPro" id="IPR036291">
    <property type="entry name" value="NAD(P)-bd_dom_sf"/>
</dbReference>
<keyword evidence="2" id="KW-0285">Flavoprotein</keyword>
<dbReference type="SUPFAM" id="SSF51905">
    <property type="entry name" value="FAD/NAD(P)-binding domain"/>
    <property type="match status" value="1"/>
</dbReference>
<sequence>MVVMAQKKKRVCVVGAGPCGLVSIKELRSQGHAVTCYEASPRIGGVFSHDPESAYENLYLTISNYFMCYSDFPPRPEQGVAYWSKSEYAEYLDRYAEKNGLRSAIAFETKVTSAERGADGLWTVTAQNAAGQRTTELFDALVIATGSNSIPKTIPENGFGRRQMHSSEYTEASFCAGKRVVVVGAGESAVDIACDVAEAGAASTTVWTRRAHMIAPRFPTMMAEDSSHDEFEVITTPSQAGTCMIADFLEYHTISRVANEAPTWLWGLIRQVFWRVKMMDKANGSFRNLAFWAIESCRSAFWMADQALWITKNGRIHKAMAHGKIDYVVSKTCDFQTDRLVFPEVVAYNQKDHADEPISLEVPCDVIIWCTGYQTRFDWLKKEAESVGVNPRAWFKNCFPPGYGASLAFLGWARPHQGGIPQCAELLARYHALLLAGELELPADYAEIAVREGLDLDRFYCITPDLKSLVDYFSFMESVAGLVGCEPKRPSIFLQPRTFIKYWIYPNWAYWYRTRGPGKDPSVVDDVLARFPLKQGLSASNGTGVPVLGWPFPTVLAVLFALVQKPFNFACLVLSALVPEDLRPSKPGIDKPDRRAWLYNKSKAFVLHGLQLKWSHIIAA</sequence>
<dbReference type="InterPro" id="IPR020946">
    <property type="entry name" value="Flavin_mOase-like"/>
</dbReference>
<dbReference type="GO" id="GO:0050660">
    <property type="term" value="F:flavin adenine dinucleotide binding"/>
    <property type="evidence" value="ECO:0007669"/>
    <property type="project" value="InterPro"/>
</dbReference>
<accession>A0AAD7UKI2</accession>
<proteinExistence type="inferred from homology"/>